<dbReference type="PROSITE" id="PS51365">
    <property type="entry name" value="RENAL_DIPEPTIDASE_2"/>
    <property type="match status" value="1"/>
</dbReference>
<evidence type="ECO:0000313" key="1">
    <source>
        <dbReference type="EMBL" id="PAB57027.1"/>
    </source>
</evidence>
<dbReference type="EMBL" id="NIBG01000029">
    <property type="protein sequence ID" value="PAB57027.1"/>
    <property type="molecule type" value="Genomic_DNA"/>
</dbReference>
<dbReference type="AlphaFoldDB" id="A0A267MC44"/>
<organism evidence="1 2">
    <name type="scientific">Anaeromicrobium sediminis</name>
    <dbReference type="NCBI Taxonomy" id="1478221"/>
    <lineage>
        <taxon>Bacteria</taxon>
        <taxon>Bacillati</taxon>
        <taxon>Bacillota</taxon>
        <taxon>Clostridia</taxon>
        <taxon>Peptostreptococcales</taxon>
        <taxon>Thermotaleaceae</taxon>
        <taxon>Anaeromicrobium</taxon>
    </lineage>
</organism>
<reference evidence="1 2" key="1">
    <citation type="submission" date="2017-06" db="EMBL/GenBank/DDBJ databases">
        <title>Draft genome sequence of anaerobic fermentative bacterium Anaeromicrobium sediminis DY2726D isolated from West Pacific Ocean sediments.</title>
        <authorList>
            <person name="Zeng X."/>
        </authorList>
    </citation>
    <scope>NUCLEOTIDE SEQUENCE [LARGE SCALE GENOMIC DNA]</scope>
    <source>
        <strain evidence="1 2">DY2726D</strain>
    </source>
</reference>
<dbReference type="PANTHER" id="PTHR10443:SF12">
    <property type="entry name" value="DIPEPTIDASE"/>
    <property type="match status" value="1"/>
</dbReference>
<dbReference type="SUPFAM" id="SSF51556">
    <property type="entry name" value="Metallo-dependent hydrolases"/>
    <property type="match status" value="1"/>
</dbReference>
<name>A0A267MC44_9FIRM</name>
<dbReference type="RefSeq" id="WP_095135646.1">
    <property type="nucleotide sequence ID" value="NZ_NIBG01000029.1"/>
</dbReference>
<evidence type="ECO:0008006" key="3">
    <source>
        <dbReference type="Google" id="ProtNLM"/>
    </source>
</evidence>
<dbReference type="GO" id="GO:0006508">
    <property type="term" value="P:proteolysis"/>
    <property type="evidence" value="ECO:0007669"/>
    <property type="project" value="InterPro"/>
</dbReference>
<dbReference type="OrthoDB" id="9804920at2"/>
<dbReference type="GO" id="GO:0070573">
    <property type="term" value="F:metallodipeptidase activity"/>
    <property type="evidence" value="ECO:0007669"/>
    <property type="project" value="InterPro"/>
</dbReference>
<dbReference type="PANTHER" id="PTHR10443">
    <property type="entry name" value="MICROSOMAL DIPEPTIDASE"/>
    <property type="match status" value="1"/>
</dbReference>
<proteinExistence type="predicted"/>
<dbReference type="Gene3D" id="3.20.20.140">
    <property type="entry name" value="Metal-dependent hydrolases"/>
    <property type="match status" value="1"/>
</dbReference>
<sequence length="343" mass="38350">MLFRKVAESLFQKNFIVDAHYDLGEVIYNRTQLGEKEIIKNHLLEIYKKTNVKLIVAAIFVDSHYLCEKALRIALDQINLIYKDVESVSDSVMIVKDLDDLKTVQSIDKIGIILSLEGLAPIMDDIHLLEIFNRLGVLGAGLVWSRRNAVGEGSRFDGKLAKGGLSVFGCDVVKKMESLNMFVDVSHLNDAGVEDVISISKRPFIASHSNARSINYITRNLSDEHIKAIAASGGIIGINNIKPIVGAEVEDYISKICDHIDHMKGLIGCEQIGFGFDLCNDLGKTGVRYGTLTEEPIDALESYEDIILIIEELLKREYSEEDIKKIMGLNLMRFFESVLARDE</sequence>
<comment type="caution">
    <text evidence="1">The sequence shown here is derived from an EMBL/GenBank/DDBJ whole genome shotgun (WGS) entry which is preliminary data.</text>
</comment>
<gene>
    <name evidence="1" type="ORF">CCE28_19805</name>
</gene>
<keyword evidence="2" id="KW-1185">Reference proteome</keyword>
<dbReference type="Proteomes" id="UP000216024">
    <property type="component" value="Unassembled WGS sequence"/>
</dbReference>
<dbReference type="InterPro" id="IPR008257">
    <property type="entry name" value="Pept_M19"/>
</dbReference>
<evidence type="ECO:0000313" key="2">
    <source>
        <dbReference type="Proteomes" id="UP000216024"/>
    </source>
</evidence>
<dbReference type="InterPro" id="IPR032466">
    <property type="entry name" value="Metal_Hydrolase"/>
</dbReference>
<dbReference type="Pfam" id="PF01244">
    <property type="entry name" value="Peptidase_M19"/>
    <property type="match status" value="1"/>
</dbReference>
<accession>A0A267MC44</accession>
<protein>
    <recommendedName>
        <fullName evidence="3">Membrane dipeptidase</fullName>
    </recommendedName>
</protein>